<sequence length="69" mass="7939">MLDGDSDANIAHYALHKLKLLPSQYLALDRYEKAFIIASIQVKIEAEKEARKEAERKSKGGKGKRRKRR</sequence>
<dbReference type="AlphaFoldDB" id="A0A4P6UXR2"/>
<dbReference type="KEGG" id="uth:DKZ56_13340"/>
<accession>A0A4P6UXR2</accession>
<reference evidence="2 3" key="1">
    <citation type="submission" date="2019-02" db="EMBL/GenBank/DDBJ databases">
        <title>Ureibacillus thermophilus.</title>
        <authorList>
            <person name="Sunny J.S."/>
            <person name="Natarajan A."/>
            <person name="Saleena L.M."/>
        </authorList>
    </citation>
    <scope>NUCLEOTIDE SEQUENCE [LARGE SCALE GENOMIC DNA]</scope>
    <source>
        <strain evidence="2 3">LM102</strain>
    </source>
</reference>
<name>A0A4P6UXR2_9BACL</name>
<evidence type="ECO:0000313" key="3">
    <source>
        <dbReference type="Proteomes" id="UP000291151"/>
    </source>
</evidence>
<organism evidence="2 3">
    <name type="scientific">Ureibacillus thermophilus</name>
    <dbReference type="NCBI Taxonomy" id="367743"/>
    <lineage>
        <taxon>Bacteria</taxon>
        <taxon>Bacillati</taxon>
        <taxon>Bacillota</taxon>
        <taxon>Bacilli</taxon>
        <taxon>Bacillales</taxon>
        <taxon>Caryophanaceae</taxon>
        <taxon>Ureibacillus</taxon>
    </lineage>
</organism>
<feature type="compositionally biased region" description="Basic residues" evidence="1">
    <location>
        <begin position="59"/>
        <end position="69"/>
    </location>
</feature>
<proteinExistence type="predicted"/>
<evidence type="ECO:0000313" key="2">
    <source>
        <dbReference type="EMBL" id="QBK27216.1"/>
    </source>
</evidence>
<evidence type="ECO:0000256" key="1">
    <source>
        <dbReference type="SAM" id="MobiDB-lite"/>
    </source>
</evidence>
<gene>
    <name evidence="2" type="ORF">DKZ56_13340</name>
</gene>
<protein>
    <submittedName>
        <fullName evidence="2">Uncharacterized protein</fullName>
    </submittedName>
</protein>
<dbReference type="Proteomes" id="UP000291151">
    <property type="component" value="Chromosome"/>
</dbReference>
<keyword evidence="3" id="KW-1185">Reference proteome</keyword>
<dbReference type="EMBL" id="CP036528">
    <property type="protein sequence ID" value="QBK27216.1"/>
    <property type="molecule type" value="Genomic_DNA"/>
</dbReference>
<feature type="region of interest" description="Disordered" evidence="1">
    <location>
        <begin position="46"/>
        <end position="69"/>
    </location>
</feature>
<feature type="compositionally biased region" description="Basic and acidic residues" evidence="1">
    <location>
        <begin position="46"/>
        <end position="58"/>
    </location>
</feature>